<dbReference type="EMBL" id="JAUTAS010000001">
    <property type="protein sequence ID" value="MDQ1108325.1"/>
    <property type="molecule type" value="Genomic_DNA"/>
</dbReference>
<dbReference type="Pfam" id="PF08291">
    <property type="entry name" value="Peptidase_M15_3"/>
    <property type="match status" value="1"/>
</dbReference>
<dbReference type="EC" id="3.4.17.14" evidence="2"/>
<proteinExistence type="predicted"/>
<evidence type="ECO:0000259" key="1">
    <source>
        <dbReference type="Pfam" id="PF08291"/>
    </source>
</evidence>
<dbReference type="GO" id="GO:0009046">
    <property type="term" value="F:zinc D-Ala-D-Ala carboxypeptidase activity"/>
    <property type="evidence" value="ECO:0007669"/>
    <property type="project" value="UniProtKB-EC"/>
</dbReference>
<sequence length="142" mass="15787">MLLTPNFHLEEFTRTATGLPNVPNREERAELQALAVRVLQPLRDSIGKPVYITSGFRSAAVNRAVGGVAASQHRSGQAADIQVEGMSSMALARRIVALQLPFDQLIEEFGEWVHVSHAPQPRRQQLTAVRRAGRTRYLHGLR</sequence>
<dbReference type="InterPro" id="IPR009045">
    <property type="entry name" value="Zn_M74/Hedgehog-like"/>
</dbReference>
<protein>
    <submittedName>
        <fullName evidence="2">Zinc D-Ala-D-Ala carboxypeptidase</fullName>
        <ecNumber evidence="2">3.4.17.14</ecNumber>
    </submittedName>
</protein>
<feature type="domain" description="Peptidase M15A C-terminal" evidence="1">
    <location>
        <begin position="7"/>
        <end position="116"/>
    </location>
</feature>
<dbReference type="SUPFAM" id="SSF55166">
    <property type="entry name" value="Hedgehog/DD-peptidase"/>
    <property type="match status" value="1"/>
</dbReference>
<dbReference type="RefSeq" id="WP_307106782.1">
    <property type="nucleotide sequence ID" value="NZ_JAUTAS010000001.1"/>
</dbReference>
<accession>A0AAP5AIX4</accession>
<dbReference type="Gene3D" id="3.30.1380.10">
    <property type="match status" value="1"/>
</dbReference>
<dbReference type="Proteomes" id="UP001226084">
    <property type="component" value="Unassembled WGS sequence"/>
</dbReference>
<keyword evidence="2" id="KW-0378">Hydrolase</keyword>
<comment type="caution">
    <text evidence="2">The sequence shown here is derived from an EMBL/GenBank/DDBJ whole genome shotgun (WGS) entry which is preliminary data.</text>
</comment>
<dbReference type="InterPro" id="IPR013230">
    <property type="entry name" value="Peptidase_M15A_C"/>
</dbReference>
<keyword evidence="2" id="KW-0121">Carboxypeptidase</keyword>
<organism evidence="2 3">
    <name type="scientific">Stenotrophomonas rhizophila</name>
    <dbReference type="NCBI Taxonomy" id="216778"/>
    <lineage>
        <taxon>Bacteria</taxon>
        <taxon>Pseudomonadati</taxon>
        <taxon>Pseudomonadota</taxon>
        <taxon>Gammaproteobacteria</taxon>
        <taxon>Lysobacterales</taxon>
        <taxon>Lysobacteraceae</taxon>
        <taxon>Stenotrophomonas</taxon>
    </lineage>
</organism>
<dbReference type="AlphaFoldDB" id="A0AAP5AIX4"/>
<gene>
    <name evidence="2" type="ORF">QE424_001484</name>
</gene>
<reference evidence="2" key="1">
    <citation type="submission" date="2023-07" db="EMBL/GenBank/DDBJ databases">
        <title>Functional and genomic diversity of the sorghum phyllosphere microbiome.</title>
        <authorList>
            <person name="Shade A."/>
        </authorList>
    </citation>
    <scope>NUCLEOTIDE SEQUENCE</scope>
    <source>
        <strain evidence="2">SORGH_AS_0457</strain>
    </source>
</reference>
<keyword evidence="2" id="KW-0645">Protease</keyword>
<name>A0AAP5AIX4_9GAMM</name>
<evidence type="ECO:0000313" key="2">
    <source>
        <dbReference type="EMBL" id="MDQ1108325.1"/>
    </source>
</evidence>
<evidence type="ECO:0000313" key="3">
    <source>
        <dbReference type="Proteomes" id="UP001226084"/>
    </source>
</evidence>